<feature type="compositionally biased region" description="Pro residues" evidence="1">
    <location>
        <begin position="124"/>
        <end position="145"/>
    </location>
</feature>
<dbReference type="RefSeq" id="WP_197105230.1">
    <property type="nucleotide sequence ID" value="NZ_JACCEL010000034.1"/>
</dbReference>
<protein>
    <submittedName>
        <fullName evidence="3">Uncharacterized protein</fullName>
    </submittedName>
</protein>
<feature type="chain" id="PRO_5045165716" evidence="2">
    <location>
        <begin position="29"/>
        <end position="591"/>
    </location>
</feature>
<evidence type="ECO:0000256" key="1">
    <source>
        <dbReference type="SAM" id="MobiDB-lite"/>
    </source>
</evidence>
<feature type="region of interest" description="Disordered" evidence="1">
    <location>
        <begin position="378"/>
        <end position="412"/>
    </location>
</feature>
<feature type="signal peptide" evidence="2">
    <location>
        <begin position="1"/>
        <end position="28"/>
    </location>
</feature>
<feature type="compositionally biased region" description="Acidic residues" evidence="1">
    <location>
        <begin position="73"/>
        <end position="119"/>
    </location>
</feature>
<sequence>MKKSLKTLVVSLLSANLIVGSMATIVQAEEVGDQTVVTEPPAGEIPVTDSPEQPEVPENPEQPGQSKQPEPNPDPEEEGDGTGGEDEEGTGEEIGDGTDEEDEDGTGGEDEEETEDGGSEETPAPTPTPTPTPTYPTNPYIPPRTVPRTPVSTSTDESETSLATQFGINSNVENLESLLAASLEDPNFALAWEDYQSLINDFELNDITSETATMGSTFDEILTNFEGNVVPEQTTTEDGQNVLVFNYSEETEEEGALPAQIILIGDEAGNLIGSALLQASTAQTTSEPVSSETILGLVDQENAGLYAEDLFVTALYQLSSNDVTYTIIATPSATEGAYEFITLDNEYVLSHTTGEAEGTSLLNQLQDSIATYIEEIENQTEEEVTEEPSEEATETGDEEVSDDEETAEEEPTNQFVKRFAPANYEELTLLDGETIISGYEELSGMVDGVTLTVTPEELSDLLGEPSKEQVAGNSTYYDYYSVEDERIVLLTLQVDSSSNVVTTMKYDIRTPRLDEEFVINVEELFALAETELSIENLRNGLDDANIVEHIFAGGHQIRHVWTSYTDPEMRNVEAYEDTETGSVELFYYDQD</sequence>
<dbReference type="EMBL" id="JACCEL010000034">
    <property type="protein sequence ID" value="MBG9979201.1"/>
    <property type="molecule type" value="Genomic_DNA"/>
</dbReference>
<feature type="region of interest" description="Disordered" evidence="1">
    <location>
        <begin position="33"/>
        <end position="162"/>
    </location>
</feature>
<organism evidence="3 4">
    <name type="scientific">Ruoffia tabacinasalis</name>
    <dbReference type="NCBI Taxonomy" id="87458"/>
    <lineage>
        <taxon>Bacteria</taxon>
        <taxon>Bacillati</taxon>
        <taxon>Bacillota</taxon>
        <taxon>Bacilli</taxon>
        <taxon>Lactobacillales</taxon>
        <taxon>Aerococcaceae</taxon>
        <taxon>Ruoffia</taxon>
    </lineage>
</organism>
<gene>
    <name evidence="3" type="ORF">HYQ42_10460</name>
</gene>
<name>A0ABS0LLQ6_9LACT</name>
<dbReference type="Proteomes" id="UP000823401">
    <property type="component" value="Unassembled WGS sequence"/>
</dbReference>
<proteinExistence type="predicted"/>
<evidence type="ECO:0000313" key="3">
    <source>
        <dbReference type="EMBL" id="MBG9979201.1"/>
    </source>
</evidence>
<keyword evidence="2" id="KW-0732">Signal</keyword>
<evidence type="ECO:0000256" key="2">
    <source>
        <dbReference type="SAM" id="SignalP"/>
    </source>
</evidence>
<comment type="caution">
    <text evidence="3">The sequence shown here is derived from an EMBL/GenBank/DDBJ whole genome shotgun (WGS) entry which is preliminary data.</text>
</comment>
<feature type="compositionally biased region" description="Low complexity" evidence="1">
    <location>
        <begin position="146"/>
        <end position="155"/>
    </location>
</feature>
<accession>A0ABS0LLQ6</accession>
<reference evidence="3 4" key="1">
    <citation type="submission" date="2020-07" db="EMBL/GenBank/DDBJ databases">
        <title>Facklamia lactis sp. nov., isolated from raw milk.</title>
        <authorList>
            <person name="Doll E.V."/>
            <person name="Huptas C."/>
            <person name="Staib L."/>
            <person name="Wenning M."/>
            <person name="Scherer S."/>
        </authorList>
    </citation>
    <scope>NUCLEOTIDE SEQUENCE [LARGE SCALE GENOMIC DNA]</scope>
    <source>
        <strain evidence="3 4">DSM 104272</strain>
    </source>
</reference>
<keyword evidence="4" id="KW-1185">Reference proteome</keyword>
<evidence type="ECO:0000313" key="4">
    <source>
        <dbReference type="Proteomes" id="UP000823401"/>
    </source>
</evidence>
<feature type="compositionally biased region" description="Acidic residues" evidence="1">
    <location>
        <begin position="378"/>
        <end position="411"/>
    </location>
</feature>